<dbReference type="EMBL" id="CP031226">
    <property type="protein sequence ID" value="AXH60040.1"/>
    <property type="molecule type" value="Genomic_DNA"/>
</dbReference>
<keyword evidence="1" id="KW-0614">Plasmid</keyword>
<organism evidence="1 2">
    <name type="scientific">Pseudomonas amygdali pv. lachrymans str. M301315</name>
    <dbReference type="NCBI Taxonomy" id="629260"/>
    <lineage>
        <taxon>Bacteria</taxon>
        <taxon>Pseudomonadati</taxon>
        <taxon>Pseudomonadota</taxon>
        <taxon>Gammaproteobacteria</taxon>
        <taxon>Pseudomonadales</taxon>
        <taxon>Pseudomonadaceae</taxon>
        <taxon>Pseudomonas</taxon>
        <taxon>Pseudomonas amygdali</taxon>
    </lineage>
</organism>
<protein>
    <submittedName>
        <fullName evidence="1">Uncharacterized protein</fullName>
    </submittedName>
</protein>
<sequence>MALLARLFLQQEHSILAEAYQELMRQKNECYGYCDALDALIHEATYNSKHFIEVLRPQLKTIAQSSGSAVFEVEYLD</sequence>
<dbReference type="Proteomes" id="UP000006426">
    <property type="component" value="Plasmid pmppla107"/>
</dbReference>
<evidence type="ECO:0000313" key="1">
    <source>
        <dbReference type="EMBL" id="AXH60040.1"/>
    </source>
</evidence>
<evidence type="ECO:0000313" key="2">
    <source>
        <dbReference type="Proteomes" id="UP000006426"/>
    </source>
</evidence>
<dbReference type="AlphaFoldDB" id="A0AAD0PWH1"/>
<gene>
    <name evidence="1" type="ORF">PLA107_032975</name>
</gene>
<accession>A0AAD0PWH1</accession>
<geneLocation type="plasmid" evidence="2">
    <name>pmppla107</name>
</geneLocation>
<reference evidence="1 2" key="1">
    <citation type="journal article" date="2011" name="PLoS Pathog.">
        <title>Dynamic evolution of pathogenicity revealed by sequencing and comparative genomics of 19 Pseudomonas syringae isolates.</title>
        <authorList>
            <person name="Baltrus D.A."/>
            <person name="Nishimura M.T."/>
            <person name="Romanchuk A."/>
            <person name="Chang J.H."/>
            <person name="Mukhtar M.S."/>
            <person name="Cherkis K."/>
            <person name="Roach J."/>
            <person name="Grant S.R."/>
            <person name="Jones C.D."/>
            <person name="Dangl J.L."/>
        </authorList>
    </citation>
    <scope>NUCLEOTIDE SEQUENCE [LARGE SCALE GENOMIC DNA]</scope>
    <source>
        <strain evidence="1 2">M301315</strain>
    </source>
</reference>
<name>A0AAD0PWH1_PSEAV</name>
<proteinExistence type="predicted"/>